<dbReference type="AlphaFoldDB" id="A0A8K0JNX5"/>
<feature type="compositionally biased region" description="Polar residues" evidence="1">
    <location>
        <begin position="7"/>
        <end position="17"/>
    </location>
</feature>
<dbReference type="EMBL" id="JABELV010000038">
    <property type="protein sequence ID" value="KAG7562122.1"/>
    <property type="molecule type" value="Genomic_DNA"/>
</dbReference>
<evidence type="ECO:0000313" key="3">
    <source>
        <dbReference type="Proteomes" id="UP000812966"/>
    </source>
</evidence>
<accession>A0A8K0JNX5</accession>
<protein>
    <submittedName>
        <fullName evidence="2">Uncharacterized protein</fullName>
    </submittedName>
</protein>
<evidence type="ECO:0000256" key="1">
    <source>
        <dbReference type="SAM" id="MobiDB-lite"/>
    </source>
</evidence>
<reference evidence="2" key="1">
    <citation type="submission" date="2020-04" db="EMBL/GenBank/DDBJ databases">
        <title>Analysis of mating type loci in Filobasidium floriforme.</title>
        <authorList>
            <person name="Nowrousian M."/>
        </authorList>
    </citation>
    <scope>NUCLEOTIDE SEQUENCE</scope>
    <source>
        <strain evidence="2">CBS 6242</strain>
    </source>
</reference>
<evidence type="ECO:0000313" key="2">
    <source>
        <dbReference type="EMBL" id="KAG7562122.1"/>
    </source>
</evidence>
<gene>
    <name evidence="2" type="ORF">FFLO_02404</name>
</gene>
<feature type="region of interest" description="Disordered" evidence="1">
    <location>
        <begin position="1"/>
        <end position="32"/>
    </location>
</feature>
<comment type="caution">
    <text evidence="2">The sequence shown here is derived from an EMBL/GenBank/DDBJ whole genome shotgun (WGS) entry which is preliminary data.</text>
</comment>
<proteinExistence type="predicted"/>
<keyword evidence="3" id="KW-1185">Reference proteome</keyword>
<sequence length="265" mass="30560">MDEDFTYHQNPDGTSGYYQDATDQESLPSQNPWYLGHSTSAGLYGGTPGSTSGYQYFPGSVQTPYAWQSAPEQYLNPDTSSNTLLTESSIGLNALDLVRWEDMDKPSQERLLKWYSSKGIDKGDEHDFNLRTALKETLKREQQNVRLLDQNIHVRYCGESMKRGEVCQAVLVLPTEKRKSLTAETLQCRRCLHRERLALDRHSELPRSVPSNILGKPQAMLDQGDRKLTSEEKCVKPKIKKLRRARERLHHGQVKLWERHYDCYR</sequence>
<organism evidence="2 3">
    <name type="scientific">Filobasidium floriforme</name>
    <dbReference type="NCBI Taxonomy" id="5210"/>
    <lineage>
        <taxon>Eukaryota</taxon>
        <taxon>Fungi</taxon>
        <taxon>Dikarya</taxon>
        <taxon>Basidiomycota</taxon>
        <taxon>Agaricomycotina</taxon>
        <taxon>Tremellomycetes</taxon>
        <taxon>Filobasidiales</taxon>
        <taxon>Filobasidiaceae</taxon>
        <taxon>Filobasidium</taxon>
    </lineage>
</organism>
<dbReference type="Proteomes" id="UP000812966">
    <property type="component" value="Unassembled WGS sequence"/>
</dbReference>
<name>A0A8K0JNX5_9TREE</name>